<feature type="compositionally biased region" description="Polar residues" evidence="1">
    <location>
        <begin position="161"/>
        <end position="170"/>
    </location>
</feature>
<name>A0A7S0GMJ6_9STRA</name>
<feature type="compositionally biased region" description="Polar residues" evidence="1">
    <location>
        <begin position="411"/>
        <end position="422"/>
    </location>
</feature>
<feature type="compositionally biased region" description="Polar residues" evidence="1">
    <location>
        <begin position="368"/>
        <end position="385"/>
    </location>
</feature>
<feature type="region of interest" description="Disordered" evidence="1">
    <location>
        <begin position="204"/>
        <end position="280"/>
    </location>
</feature>
<evidence type="ECO:0000256" key="1">
    <source>
        <dbReference type="SAM" id="MobiDB-lite"/>
    </source>
</evidence>
<feature type="region of interest" description="Disordered" evidence="1">
    <location>
        <begin position="157"/>
        <end position="183"/>
    </location>
</feature>
<gene>
    <name evidence="2" type="ORF">PINE0816_LOCUS21437</name>
</gene>
<protein>
    <submittedName>
        <fullName evidence="2">Uncharacterized protein</fullName>
    </submittedName>
</protein>
<organism evidence="2">
    <name type="scientific">Proboscia inermis</name>
    <dbReference type="NCBI Taxonomy" id="420281"/>
    <lineage>
        <taxon>Eukaryota</taxon>
        <taxon>Sar</taxon>
        <taxon>Stramenopiles</taxon>
        <taxon>Ochrophyta</taxon>
        <taxon>Bacillariophyta</taxon>
        <taxon>Coscinodiscophyceae</taxon>
        <taxon>Rhizosoleniophycidae</taxon>
        <taxon>Rhizosoleniales</taxon>
        <taxon>Rhizosoleniaceae</taxon>
        <taxon>Proboscia</taxon>
    </lineage>
</organism>
<proteinExistence type="predicted"/>
<sequence length="484" mass="51516">MSYATPGRSSGRTASKTPVYQIDFTAVASGKRVASTKRRVRWRFGFANVEALEAGQTGTECRGEEHDITLVWSITSGKRLVLADGQEVHYSNSRNSIFEFSWTMRGNHVLKIVAHASPPISAQPGFRQYDFFVDGQSFFYMPKVYRLGLTGKATGERYTHGSATRSNVPSKSGPAPISEIETPHNPVEEQAYLEQAIKESLKASAPTKVKPPKQPTNPAPPPVPSKEPDMLLDLFGAPPAAAPMSSAPSFPAQGGDQNHVFANPQKLPSRGSFNSLGSAPQLGGNAAEFGNMTYQQPQAYGNSQANQTFQNFQPPNNFGAPLLPQTNNSFDAVGNSAQALAVQGGQSLSGQPYSTGTAVTSFATAPNATNQNSQWNAQPSTQVTNFQSAQPPAPAAPPSTFASSSGFTLEAQPSQNNNGQLQVFGSDANADAAYNKLATMDLNLGSSSEEKNPFDTFGAGPQPTLSNLKAMTVSTSTYMLVYSI</sequence>
<feature type="compositionally biased region" description="Low complexity" evidence="1">
    <location>
        <begin position="237"/>
        <end position="252"/>
    </location>
</feature>
<reference evidence="2" key="1">
    <citation type="submission" date="2021-01" db="EMBL/GenBank/DDBJ databases">
        <authorList>
            <person name="Corre E."/>
            <person name="Pelletier E."/>
            <person name="Niang G."/>
            <person name="Scheremetjew M."/>
            <person name="Finn R."/>
            <person name="Kale V."/>
            <person name="Holt S."/>
            <person name="Cochrane G."/>
            <person name="Meng A."/>
            <person name="Brown T."/>
            <person name="Cohen L."/>
        </authorList>
    </citation>
    <scope>NUCLEOTIDE SEQUENCE</scope>
    <source>
        <strain evidence="2">CCAP1064/1</strain>
    </source>
</reference>
<accession>A0A7S0GMJ6</accession>
<dbReference type="EMBL" id="HBEL01046101">
    <property type="protein sequence ID" value="CAD8425277.1"/>
    <property type="molecule type" value="Transcribed_RNA"/>
</dbReference>
<feature type="region of interest" description="Disordered" evidence="1">
    <location>
        <begin position="368"/>
        <end position="422"/>
    </location>
</feature>
<dbReference type="AlphaFoldDB" id="A0A7S0GMJ6"/>
<evidence type="ECO:0000313" key="2">
    <source>
        <dbReference type="EMBL" id="CAD8425277.1"/>
    </source>
</evidence>
<feature type="compositionally biased region" description="Pro residues" evidence="1">
    <location>
        <begin position="212"/>
        <end position="225"/>
    </location>
</feature>